<dbReference type="Proteomes" id="UP000317648">
    <property type="component" value="Chromosome"/>
</dbReference>
<accession>A0A518DXQ7</accession>
<name>A0A518DXQ7_9BACT</name>
<organism evidence="1 2">
    <name type="scientific">Lignipirellula cremea</name>
    <dbReference type="NCBI Taxonomy" id="2528010"/>
    <lineage>
        <taxon>Bacteria</taxon>
        <taxon>Pseudomonadati</taxon>
        <taxon>Planctomycetota</taxon>
        <taxon>Planctomycetia</taxon>
        <taxon>Pirellulales</taxon>
        <taxon>Pirellulaceae</taxon>
        <taxon>Lignipirellula</taxon>
    </lineage>
</organism>
<sequence>MQTRRSLLKGVTLGAGGLALSPFLNHFTRSEADDADARMPMRFVFVVKASGLQAEYINPAGLQHGGDTLVDEPLADRKLADSMLSLEPYRNRLTILQGLSGKMCTFGHSSFYGALGAYKATMQGPPSAATIDGHLSNHVPSVFNHVGLKMGDGSQGVAYPSISAAGKNQQLPFQCNPELAYQNLFGSIAAGGNIRKKYQRTGNVLDAMADDIRGLRRNLPSQGKEKLDHYLSGFETLKDRRLKLISMQEILTKHAPEVTDKYTSKYSTHQLEAHFDMATAALISGITNVVTVHTDDLNSSYQGLGITPKVHSVGHGASSGELSSQDCRNLIRTFHCELIAGMAEKLSQIPEGDGVMLDNTVIVYLSDNSDKHHSSATEWPMFVLGNLGGRLRTNGRYLAWPRYGAAGHHHTIGNLWTTLCHAAGFPLEHFGQPDFALGKPADQSGPLNELLG</sequence>
<dbReference type="PROSITE" id="PS51318">
    <property type="entry name" value="TAT"/>
    <property type="match status" value="1"/>
</dbReference>
<dbReference type="InterPro" id="IPR011447">
    <property type="entry name" value="DUF1552"/>
</dbReference>
<dbReference type="Pfam" id="PF07586">
    <property type="entry name" value="HXXSHH"/>
    <property type="match status" value="1"/>
</dbReference>
<dbReference type="OrthoDB" id="230029at2"/>
<proteinExistence type="predicted"/>
<evidence type="ECO:0000313" key="1">
    <source>
        <dbReference type="EMBL" id="QDU96626.1"/>
    </source>
</evidence>
<dbReference type="EMBL" id="CP036433">
    <property type="protein sequence ID" value="QDU96626.1"/>
    <property type="molecule type" value="Genomic_DNA"/>
</dbReference>
<dbReference type="RefSeq" id="WP_145055242.1">
    <property type="nucleotide sequence ID" value="NZ_CP036433.1"/>
</dbReference>
<dbReference type="KEGG" id="lcre:Pla8534_44470"/>
<dbReference type="InterPro" id="IPR006311">
    <property type="entry name" value="TAT_signal"/>
</dbReference>
<keyword evidence="2" id="KW-1185">Reference proteome</keyword>
<evidence type="ECO:0000313" key="2">
    <source>
        <dbReference type="Proteomes" id="UP000317648"/>
    </source>
</evidence>
<reference evidence="1 2" key="1">
    <citation type="submission" date="2019-02" db="EMBL/GenBank/DDBJ databases">
        <title>Deep-cultivation of Planctomycetes and their phenomic and genomic characterization uncovers novel biology.</title>
        <authorList>
            <person name="Wiegand S."/>
            <person name="Jogler M."/>
            <person name="Boedeker C."/>
            <person name="Pinto D."/>
            <person name="Vollmers J."/>
            <person name="Rivas-Marin E."/>
            <person name="Kohn T."/>
            <person name="Peeters S.H."/>
            <person name="Heuer A."/>
            <person name="Rast P."/>
            <person name="Oberbeckmann S."/>
            <person name="Bunk B."/>
            <person name="Jeske O."/>
            <person name="Meyerdierks A."/>
            <person name="Storesund J.E."/>
            <person name="Kallscheuer N."/>
            <person name="Luecker S."/>
            <person name="Lage O.M."/>
            <person name="Pohl T."/>
            <person name="Merkel B.J."/>
            <person name="Hornburger P."/>
            <person name="Mueller R.-W."/>
            <person name="Bruemmer F."/>
            <person name="Labrenz M."/>
            <person name="Spormann A.M."/>
            <person name="Op den Camp H."/>
            <person name="Overmann J."/>
            <person name="Amann R."/>
            <person name="Jetten M.S.M."/>
            <person name="Mascher T."/>
            <person name="Medema M.H."/>
            <person name="Devos D.P."/>
            <person name="Kaster A.-K."/>
            <person name="Ovreas L."/>
            <person name="Rohde M."/>
            <person name="Galperin M.Y."/>
            <person name="Jogler C."/>
        </authorList>
    </citation>
    <scope>NUCLEOTIDE SEQUENCE [LARGE SCALE GENOMIC DNA]</scope>
    <source>
        <strain evidence="1 2">Pla85_3_4</strain>
    </source>
</reference>
<gene>
    <name evidence="1" type="ORF">Pla8534_44470</name>
</gene>
<evidence type="ECO:0008006" key="3">
    <source>
        <dbReference type="Google" id="ProtNLM"/>
    </source>
</evidence>
<dbReference type="AlphaFoldDB" id="A0A518DXQ7"/>
<protein>
    <recommendedName>
        <fullName evidence="3">DUF1552 domain-containing protein</fullName>
    </recommendedName>
</protein>